<feature type="region of interest" description="Disordered" evidence="1">
    <location>
        <begin position="218"/>
        <end position="242"/>
    </location>
</feature>
<feature type="compositionally biased region" description="Basic and acidic residues" evidence="1">
    <location>
        <begin position="218"/>
        <end position="227"/>
    </location>
</feature>
<dbReference type="EMBL" id="CAKOGL010000024">
    <property type="protein sequence ID" value="CAH2101861.1"/>
    <property type="molecule type" value="Genomic_DNA"/>
</dbReference>
<keyword evidence="3" id="KW-1185">Reference proteome</keyword>
<sequence>MSDSELPKNVKIHKLPFVIKKNAITSYDKLKPNYDLLFRCVKNTKQNIFKEDIIYKSKEHDTFSGKFPNLIITNMLNVIKNTSRTVATYNENSSTIELNSDAVTRVIGQKNYDIVFGALCSVISQDLKVQGILSLLTLDKKINNVNTVVQSENKFSQTDETCREIFMRNKQRRHIRKKQIRSYAVDDDMLPAKQMKKVIIDPKNLNLIKTEKIKVESDEKSLEKNLEEESSNSNLNDESSENTQLPDLKLLLDEDSNISDTSVGNISIGSCNIPNILENPKSILNNIDKHTKETDISNLTAIKMIDGSLVMIRGNPDMFHLTSPDVLENLSSQDRKKILLHQAYIDWKFCLQTDCDGYL</sequence>
<reference evidence="2" key="1">
    <citation type="submission" date="2022-03" db="EMBL/GenBank/DDBJ databases">
        <authorList>
            <person name="Tunstrom K."/>
        </authorList>
    </citation>
    <scope>NUCLEOTIDE SEQUENCE</scope>
</reference>
<protein>
    <submittedName>
        <fullName evidence="2">Uncharacterized protein</fullName>
    </submittedName>
</protein>
<dbReference type="Proteomes" id="UP001153954">
    <property type="component" value="Unassembled WGS sequence"/>
</dbReference>
<evidence type="ECO:0000256" key="1">
    <source>
        <dbReference type="SAM" id="MobiDB-lite"/>
    </source>
</evidence>
<evidence type="ECO:0000313" key="3">
    <source>
        <dbReference type="Proteomes" id="UP001153954"/>
    </source>
</evidence>
<proteinExistence type="predicted"/>
<comment type="caution">
    <text evidence="2">The sequence shown here is derived from an EMBL/GenBank/DDBJ whole genome shotgun (WGS) entry which is preliminary data.</text>
</comment>
<accession>A0AAU9US82</accession>
<gene>
    <name evidence="2" type="ORF">EEDITHA_LOCUS16573</name>
</gene>
<organism evidence="2 3">
    <name type="scientific">Euphydryas editha</name>
    <name type="common">Edith's checkerspot</name>
    <dbReference type="NCBI Taxonomy" id="104508"/>
    <lineage>
        <taxon>Eukaryota</taxon>
        <taxon>Metazoa</taxon>
        <taxon>Ecdysozoa</taxon>
        <taxon>Arthropoda</taxon>
        <taxon>Hexapoda</taxon>
        <taxon>Insecta</taxon>
        <taxon>Pterygota</taxon>
        <taxon>Neoptera</taxon>
        <taxon>Endopterygota</taxon>
        <taxon>Lepidoptera</taxon>
        <taxon>Glossata</taxon>
        <taxon>Ditrysia</taxon>
        <taxon>Papilionoidea</taxon>
        <taxon>Nymphalidae</taxon>
        <taxon>Nymphalinae</taxon>
        <taxon>Euphydryas</taxon>
    </lineage>
</organism>
<evidence type="ECO:0000313" key="2">
    <source>
        <dbReference type="EMBL" id="CAH2101861.1"/>
    </source>
</evidence>
<name>A0AAU9US82_EUPED</name>
<dbReference type="AlphaFoldDB" id="A0AAU9US82"/>